<gene>
    <name evidence="5" type="ORF">N0F65_005250</name>
</gene>
<feature type="region of interest" description="Disordered" evidence="3">
    <location>
        <begin position="151"/>
        <end position="217"/>
    </location>
</feature>
<dbReference type="GO" id="GO:0031490">
    <property type="term" value="F:chromatin DNA binding"/>
    <property type="evidence" value="ECO:0007669"/>
    <property type="project" value="TreeGrafter"/>
</dbReference>
<organism evidence="5 6">
    <name type="scientific">Lagenidium giganteum</name>
    <dbReference type="NCBI Taxonomy" id="4803"/>
    <lineage>
        <taxon>Eukaryota</taxon>
        <taxon>Sar</taxon>
        <taxon>Stramenopiles</taxon>
        <taxon>Oomycota</taxon>
        <taxon>Peronosporomycetes</taxon>
        <taxon>Pythiales</taxon>
        <taxon>Pythiaceae</taxon>
    </lineage>
</organism>
<name>A0AAV2YW74_9STRA</name>
<dbReference type="InterPro" id="IPR003958">
    <property type="entry name" value="CBFA_NFYB_domain"/>
</dbReference>
<dbReference type="AlphaFoldDB" id="A0AAV2YW74"/>
<reference evidence="5" key="1">
    <citation type="submission" date="2022-11" db="EMBL/GenBank/DDBJ databases">
        <authorList>
            <person name="Morgan W.R."/>
            <person name="Tartar A."/>
        </authorList>
    </citation>
    <scope>NUCLEOTIDE SEQUENCE</scope>
    <source>
        <strain evidence="5">ARSEF 373</strain>
    </source>
</reference>
<dbReference type="GO" id="GO:0008622">
    <property type="term" value="C:epsilon DNA polymerase complex"/>
    <property type="evidence" value="ECO:0007669"/>
    <property type="project" value="TreeGrafter"/>
</dbReference>
<reference evidence="5" key="2">
    <citation type="journal article" date="2023" name="Microbiol Resour">
        <title>Decontamination and Annotation of the Draft Genome Sequence of the Oomycete Lagenidium giganteum ARSEF 373.</title>
        <authorList>
            <person name="Morgan W.R."/>
            <person name="Tartar A."/>
        </authorList>
    </citation>
    <scope>NUCLEOTIDE SEQUENCE</scope>
    <source>
        <strain evidence="5">ARSEF 373</strain>
    </source>
</reference>
<evidence type="ECO:0000313" key="6">
    <source>
        <dbReference type="Proteomes" id="UP001146120"/>
    </source>
</evidence>
<evidence type="ECO:0000259" key="4">
    <source>
        <dbReference type="Pfam" id="PF00808"/>
    </source>
</evidence>
<dbReference type="EMBL" id="DAKRPA010000116">
    <property type="protein sequence ID" value="DAZ98088.1"/>
    <property type="molecule type" value="Genomic_DNA"/>
</dbReference>
<evidence type="ECO:0000256" key="3">
    <source>
        <dbReference type="SAM" id="MobiDB-lite"/>
    </source>
</evidence>
<dbReference type="CDD" id="cd22928">
    <property type="entry name" value="HFD_POLE3_DPB4"/>
    <property type="match status" value="1"/>
</dbReference>
<dbReference type="GO" id="GO:0008623">
    <property type="term" value="C:CHRAC"/>
    <property type="evidence" value="ECO:0007669"/>
    <property type="project" value="TreeGrafter"/>
</dbReference>
<dbReference type="PANTHER" id="PTHR46172">
    <property type="entry name" value="DNA POLYMERASE EPSILON SUBUNIT 3"/>
    <property type="match status" value="1"/>
</dbReference>
<dbReference type="InterPro" id="IPR009072">
    <property type="entry name" value="Histone-fold"/>
</dbReference>
<feature type="compositionally biased region" description="Acidic residues" evidence="3">
    <location>
        <begin position="151"/>
        <end position="188"/>
    </location>
</feature>
<comment type="caution">
    <text evidence="5">The sequence shown here is derived from an EMBL/GenBank/DDBJ whole genome shotgun (WGS) entry which is preliminary data.</text>
</comment>
<dbReference type="GO" id="GO:0006974">
    <property type="term" value="P:DNA damage response"/>
    <property type="evidence" value="ECO:0007669"/>
    <property type="project" value="TreeGrafter"/>
</dbReference>
<dbReference type="GO" id="GO:0006272">
    <property type="term" value="P:leading strand elongation"/>
    <property type="evidence" value="ECO:0007669"/>
    <property type="project" value="TreeGrafter"/>
</dbReference>
<evidence type="ECO:0000313" key="5">
    <source>
        <dbReference type="EMBL" id="DAZ98088.1"/>
    </source>
</evidence>
<dbReference type="Pfam" id="PF00808">
    <property type="entry name" value="CBFD_NFYB_HMF"/>
    <property type="match status" value="1"/>
</dbReference>
<accession>A0AAV2YW74</accession>
<feature type="domain" description="Transcription factor CBF/NF-Y/archaeal histone" evidence="4">
    <location>
        <begin position="15"/>
        <end position="68"/>
    </location>
</feature>
<comment type="subcellular location">
    <subcellularLocation>
        <location evidence="1">Nucleus</location>
    </subcellularLocation>
</comment>
<dbReference type="SUPFAM" id="SSF47113">
    <property type="entry name" value="Histone-fold"/>
    <property type="match status" value="1"/>
</dbReference>
<dbReference type="Proteomes" id="UP001146120">
    <property type="component" value="Unassembled WGS sequence"/>
</dbReference>
<dbReference type="GO" id="GO:0046982">
    <property type="term" value="F:protein heterodimerization activity"/>
    <property type="evidence" value="ECO:0007669"/>
    <property type="project" value="InterPro"/>
</dbReference>
<proteinExistence type="predicted"/>
<evidence type="ECO:0000256" key="2">
    <source>
        <dbReference type="ARBA" id="ARBA00023242"/>
    </source>
</evidence>
<feature type="compositionally biased region" description="Low complexity" evidence="3">
    <location>
        <begin position="114"/>
        <end position="125"/>
    </location>
</feature>
<feature type="region of interest" description="Disordered" evidence="3">
    <location>
        <begin position="109"/>
        <end position="135"/>
    </location>
</feature>
<dbReference type="GO" id="GO:0031507">
    <property type="term" value="P:heterochromatin formation"/>
    <property type="evidence" value="ECO:0007669"/>
    <property type="project" value="TreeGrafter"/>
</dbReference>
<evidence type="ECO:0000256" key="1">
    <source>
        <dbReference type="ARBA" id="ARBA00004123"/>
    </source>
</evidence>
<dbReference type="InterPro" id="IPR051377">
    <property type="entry name" value="DNA_Pol-Epsilon_Subunit"/>
</dbReference>
<dbReference type="PANTHER" id="PTHR46172:SF1">
    <property type="entry name" value="DNA POLYMERASE EPSILON SUBUNIT 3"/>
    <property type="match status" value="1"/>
</dbReference>
<protein>
    <recommendedName>
        <fullName evidence="4">Transcription factor CBF/NF-Y/archaeal histone domain-containing protein</fullName>
    </recommendedName>
</protein>
<keyword evidence="6" id="KW-1185">Reference proteome</keyword>
<keyword evidence="2" id="KW-0539">Nucleus</keyword>
<dbReference type="Gene3D" id="1.10.20.10">
    <property type="entry name" value="Histone, subunit A"/>
    <property type="match status" value="1"/>
</dbReference>
<sequence length="217" mass="22442">MEQELVPSITLRAAKNVLPDRTLVSKDANKVLNTSATMFTLFLASAAQDIAAHNKRQGLTLKDVCQALREMDLEDFVGPVEECVKGWCGAVCALVGGWSVTHVEHDTEVKEQAAAKQRAKAQAGEKGPEGDADGDAAVDVAASADEVDASEMEIDAEAGDEASAADDGDGTEEEGNTDEVVGETEDIEANGSATSPSAEGGDDVEMAADSTGVNASE</sequence>